<proteinExistence type="predicted"/>
<protein>
    <recommendedName>
        <fullName evidence="11">G-protein coupled receptors family 1 profile domain-containing protein</fullName>
    </recommendedName>
</protein>
<feature type="transmembrane region" description="Helical" evidence="10">
    <location>
        <begin position="63"/>
        <end position="84"/>
    </location>
</feature>
<keyword evidence="6 10" id="KW-0472">Membrane</keyword>
<sequence>MNVLVIVAIKTRRRLQSTYNMLLACLAGTDLAVGVVSQPLFIAQEIYFLSGASLVHYCYFLKHIFYVIFIPCLESLLILVVMSIERYIAMKYSLKYANIVTTPRLIGVVICSWL</sequence>
<evidence type="ECO:0000256" key="10">
    <source>
        <dbReference type="SAM" id="Phobius"/>
    </source>
</evidence>
<evidence type="ECO:0000256" key="6">
    <source>
        <dbReference type="ARBA" id="ARBA00023136"/>
    </source>
</evidence>
<evidence type="ECO:0000256" key="5">
    <source>
        <dbReference type="ARBA" id="ARBA00023040"/>
    </source>
</evidence>
<keyword evidence="7" id="KW-0675">Receptor</keyword>
<evidence type="ECO:0000313" key="12">
    <source>
        <dbReference type="EMBL" id="CAH3197217.1"/>
    </source>
</evidence>
<dbReference type="Pfam" id="PF00001">
    <property type="entry name" value="7tm_1"/>
    <property type="match status" value="1"/>
</dbReference>
<dbReference type="CDD" id="cd00637">
    <property type="entry name" value="7tm_classA_rhodopsin-like"/>
    <property type="match status" value="1"/>
</dbReference>
<dbReference type="EMBL" id="CALNXI010005264">
    <property type="protein sequence ID" value="CAH3197217.1"/>
    <property type="molecule type" value="Genomic_DNA"/>
</dbReference>
<dbReference type="Gene3D" id="1.20.1070.10">
    <property type="entry name" value="Rhodopsin 7-helix transmembrane proteins"/>
    <property type="match status" value="1"/>
</dbReference>
<evidence type="ECO:0000256" key="2">
    <source>
        <dbReference type="ARBA" id="ARBA00022475"/>
    </source>
</evidence>
<name>A0ABN8T1Q4_9CNID</name>
<comment type="subcellular location">
    <subcellularLocation>
        <location evidence="1">Cell membrane</location>
        <topology evidence="1">Multi-pass membrane protein</topology>
    </subcellularLocation>
</comment>
<evidence type="ECO:0000256" key="9">
    <source>
        <dbReference type="ARBA" id="ARBA00023224"/>
    </source>
</evidence>
<accession>A0ABN8T1Q4</accession>
<evidence type="ECO:0000259" key="11">
    <source>
        <dbReference type="PROSITE" id="PS50262"/>
    </source>
</evidence>
<keyword evidence="9" id="KW-0807">Transducer</keyword>
<evidence type="ECO:0000256" key="4">
    <source>
        <dbReference type="ARBA" id="ARBA00022989"/>
    </source>
</evidence>
<reference evidence="12 13" key="1">
    <citation type="submission" date="2022-05" db="EMBL/GenBank/DDBJ databases">
        <authorList>
            <consortium name="Genoscope - CEA"/>
            <person name="William W."/>
        </authorList>
    </citation>
    <scope>NUCLEOTIDE SEQUENCE [LARGE SCALE GENOMIC DNA]</scope>
</reference>
<organism evidence="12 13">
    <name type="scientific">Porites evermanni</name>
    <dbReference type="NCBI Taxonomy" id="104178"/>
    <lineage>
        <taxon>Eukaryota</taxon>
        <taxon>Metazoa</taxon>
        <taxon>Cnidaria</taxon>
        <taxon>Anthozoa</taxon>
        <taxon>Hexacorallia</taxon>
        <taxon>Scleractinia</taxon>
        <taxon>Fungiina</taxon>
        <taxon>Poritidae</taxon>
        <taxon>Porites</taxon>
    </lineage>
</organism>
<feature type="domain" description="G-protein coupled receptors family 1 profile" evidence="11">
    <location>
        <begin position="1"/>
        <end position="114"/>
    </location>
</feature>
<evidence type="ECO:0000256" key="7">
    <source>
        <dbReference type="ARBA" id="ARBA00023170"/>
    </source>
</evidence>
<dbReference type="InterPro" id="IPR017452">
    <property type="entry name" value="GPCR_Rhodpsn_7TM"/>
</dbReference>
<dbReference type="InterPro" id="IPR000276">
    <property type="entry name" value="GPCR_Rhodpsn"/>
</dbReference>
<dbReference type="SUPFAM" id="SSF81321">
    <property type="entry name" value="Family A G protein-coupled receptor-like"/>
    <property type="match status" value="1"/>
</dbReference>
<evidence type="ECO:0000256" key="3">
    <source>
        <dbReference type="ARBA" id="ARBA00022692"/>
    </source>
</evidence>
<keyword evidence="2" id="KW-1003">Cell membrane</keyword>
<comment type="caution">
    <text evidence="12">The sequence shown here is derived from an EMBL/GenBank/DDBJ whole genome shotgun (WGS) entry which is preliminary data.</text>
</comment>
<dbReference type="PANTHER" id="PTHR24246">
    <property type="entry name" value="OLFACTORY RECEPTOR AND ADENOSINE RECEPTOR"/>
    <property type="match status" value="1"/>
</dbReference>
<feature type="transmembrane region" description="Helical" evidence="10">
    <location>
        <begin position="21"/>
        <end position="43"/>
    </location>
</feature>
<dbReference type="PANTHER" id="PTHR24246:SF27">
    <property type="entry name" value="ADENOSINE RECEPTOR, ISOFORM A"/>
    <property type="match status" value="1"/>
</dbReference>
<keyword evidence="3 10" id="KW-0812">Transmembrane</keyword>
<dbReference type="PRINTS" id="PR00237">
    <property type="entry name" value="GPCRRHODOPSN"/>
</dbReference>
<dbReference type="Proteomes" id="UP001159427">
    <property type="component" value="Unassembled WGS sequence"/>
</dbReference>
<keyword evidence="8" id="KW-0325">Glycoprotein</keyword>
<keyword evidence="4 10" id="KW-1133">Transmembrane helix</keyword>
<gene>
    <name evidence="12" type="ORF">PEVE_00034599</name>
</gene>
<keyword evidence="5" id="KW-0297">G-protein coupled receptor</keyword>
<keyword evidence="13" id="KW-1185">Reference proteome</keyword>
<evidence type="ECO:0000313" key="13">
    <source>
        <dbReference type="Proteomes" id="UP001159427"/>
    </source>
</evidence>
<evidence type="ECO:0000256" key="8">
    <source>
        <dbReference type="ARBA" id="ARBA00023180"/>
    </source>
</evidence>
<evidence type="ECO:0000256" key="1">
    <source>
        <dbReference type="ARBA" id="ARBA00004651"/>
    </source>
</evidence>
<dbReference type="PROSITE" id="PS50262">
    <property type="entry name" value="G_PROTEIN_RECEP_F1_2"/>
    <property type="match status" value="1"/>
</dbReference>